<dbReference type="Pfam" id="PF14392">
    <property type="entry name" value="zf-CCHC_4"/>
    <property type="match status" value="1"/>
</dbReference>
<sequence length="258" mass="29646">MNYVLEQGLWLFDDFIFITLQWDSYIHHQSVNLKFTKICMQLHGVTLDCRADDVAKKISEHLRSIIQVAEEYEFKGVLQRKYIHLRVDMDITKPLLRGRMIVNNGVHTWINSHYELIQTICHTCGQLSHRSAMCSLPFPVDNQFSYREWLKADIPSWPFHAAVSDLPLMDLISSSSFRGSSWHRGPGMQKVVHEVHGISNLRGGATEVLTHTPPNPRPLPHTTLHGPTFQLNNLESMKNISFITNHNGQHTVPLKTHL</sequence>
<dbReference type="InterPro" id="IPR040256">
    <property type="entry name" value="At4g02000-like"/>
</dbReference>
<feature type="domain" description="Zinc knuckle CX2CX4HX4C" evidence="1">
    <location>
        <begin position="89"/>
        <end position="135"/>
    </location>
</feature>
<dbReference type="EMBL" id="JBBNAG010000008">
    <property type="protein sequence ID" value="KAK9111540.1"/>
    <property type="molecule type" value="Genomic_DNA"/>
</dbReference>
<gene>
    <name evidence="2" type="ORF">Scep_019059</name>
</gene>
<evidence type="ECO:0000259" key="1">
    <source>
        <dbReference type="Pfam" id="PF14392"/>
    </source>
</evidence>
<keyword evidence="3" id="KW-1185">Reference proteome</keyword>
<dbReference type="PANTHER" id="PTHR31286:SF178">
    <property type="entry name" value="DUF4283 DOMAIN-CONTAINING PROTEIN"/>
    <property type="match status" value="1"/>
</dbReference>
<organism evidence="2 3">
    <name type="scientific">Stephania cephalantha</name>
    <dbReference type="NCBI Taxonomy" id="152367"/>
    <lineage>
        <taxon>Eukaryota</taxon>
        <taxon>Viridiplantae</taxon>
        <taxon>Streptophyta</taxon>
        <taxon>Embryophyta</taxon>
        <taxon>Tracheophyta</taxon>
        <taxon>Spermatophyta</taxon>
        <taxon>Magnoliopsida</taxon>
        <taxon>Ranunculales</taxon>
        <taxon>Menispermaceae</taxon>
        <taxon>Menispermoideae</taxon>
        <taxon>Cissampelideae</taxon>
        <taxon>Stephania</taxon>
    </lineage>
</organism>
<accession>A0AAP0IAE5</accession>
<dbReference type="InterPro" id="IPR025836">
    <property type="entry name" value="Zn_knuckle_CX2CX4HX4C"/>
</dbReference>
<protein>
    <recommendedName>
        <fullName evidence="1">Zinc knuckle CX2CX4HX4C domain-containing protein</fullName>
    </recommendedName>
</protein>
<reference evidence="2 3" key="1">
    <citation type="submission" date="2024-01" db="EMBL/GenBank/DDBJ databases">
        <title>Genome assemblies of Stephania.</title>
        <authorList>
            <person name="Yang L."/>
        </authorList>
    </citation>
    <scope>NUCLEOTIDE SEQUENCE [LARGE SCALE GENOMIC DNA]</scope>
    <source>
        <strain evidence="2">JXDWG</strain>
        <tissue evidence="2">Leaf</tissue>
    </source>
</reference>
<dbReference type="Proteomes" id="UP001419268">
    <property type="component" value="Unassembled WGS sequence"/>
</dbReference>
<comment type="caution">
    <text evidence="2">The sequence shown here is derived from an EMBL/GenBank/DDBJ whole genome shotgun (WGS) entry which is preliminary data.</text>
</comment>
<evidence type="ECO:0000313" key="2">
    <source>
        <dbReference type="EMBL" id="KAK9111540.1"/>
    </source>
</evidence>
<name>A0AAP0IAE5_9MAGN</name>
<dbReference type="AlphaFoldDB" id="A0AAP0IAE5"/>
<evidence type="ECO:0000313" key="3">
    <source>
        <dbReference type="Proteomes" id="UP001419268"/>
    </source>
</evidence>
<dbReference type="PANTHER" id="PTHR31286">
    <property type="entry name" value="GLYCINE-RICH CELL WALL STRUCTURAL PROTEIN 1.8-LIKE"/>
    <property type="match status" value="1"/>
</dbReference>
<proteinExistence type="predicted"/>